<evidence type="ECO:0000256" key="4">
    <source>
        <dbReference type="ARBA" id="ARBA00022679"/>
    </source>
</evidence>
<comment type="similarity">
    <text evidence="2">Belongs to the glycosyltransferase 31 family.</text>
</comment>
<organism evidence="12 13">
    <name type="scientific">Paxillus rubicundulus Ve08.2h10</name>
    <dbReference type="NCBI Taxonomy" id="930991"/>
    <lineage>
        <taxon>Eukaryota</taxon>
        <taxon>Fungi</taxon>
        <taxon>Dikarya</taxon>
        <taxon>Basidiomycota</taxon>
        <taxon>Agaricomycotina</taxon>
        <taxon>Agaricomycetes</taxon>
        <taxon>Agaricomycetidae</taxon>
        <taxon>Boletales</taxon>
        <taxon>Paxilineae</taxon>
        <taxon>Paxillaceae</taxon>
        <taxon>Paxillus</taxon>
    </lineage>
</organism>
<keyword evidence="13" id="KW-1185">Reference proteome</keyword>
<dbReference type="OrthoDB" id="2139606at2759"/>
<dbReference type="InParanoid" id="A0A0D0DSA6"/>
<dbReference type="GO" id="GO:0051072">
    <property type="term" value="P:4,6-pyruvylated galactose residue biosynthetic process"/>
    <property type="evidence" value="ECO:0007669"/>
    <property type="project" value="TreeGrafter"/>
</dbReference>
<feature type="transmembrane region" description="Helical" evidence="11">
    <location>
        <begin position="111"/>
        <end position="135"/>
    </location>
</feature>
<comment type="subcellular location">
    <subcellularLocation>
        <location evidence="1">Golgi apparatus membrane</location>
        <topology evidence="1">Single-pass type II membrane protein</topology>
    </subcellularLocation>
</comment>
<name>A0A0D0DSA6_9AGAM</name>
<dbReference type="EMBL" id="KN824995">
    <property type="protein sequence ID" value="KIK96268.1"/>
    <property type="molecule type" value="Genomic_DNA"/>
</dbReference>
<dbReference type="InterPro" id="IPR002659">
    <property type="entry name" value="Glyco_trans_31"/>
</dbReference>
<dbReference type="AlphaFoldDB" id="A0A0D0DSA6"/>
<evidence type="ECO:0000256" key="2">
    <source>
        <dbReference type="ARBA" id="ARBA00008661"/>
    </source>
</evidence>
<evidence type="ECO:0000256" key="5">
    <source>
        <dbReference type="ARBA" id="ARBA00022692"/>
    </source>
</evidence>
<protein>
    <submittedName>
        <fullName evidence="12">Glycosyltransferase family 31 protein</fullName>
    </submittedName>
</protein>
<evidence type="ECO:0000313" key="12">
    <source>
        <dbReference type="EMBL" id="KIK96268.1"/>
    </source>
</evidence>
<evidence type="ECO:0000256" key="6">
    <source>
        <dbReference type="ARBA" id="ARBA00022968"/>
    </source>
</evidence>
<keyword evidence="8" id="KW-0333">Golgi apparatus</keyword>
<dbReference type="STRING" id="930991.A0A0D0DSA6"/>
<dbReference type="Proteomes" id="UP000054538">
    <property type="component" value="Unassembled WGS sequence"/>
</dbReference>
<dbReference type="HOGENOM" id="CLU_015642_1_0_1"/>
<evidence type="ECO:0000313" key="13">
    <source>
        <dbReference type="Proteomes" id="UP000054538"/>
    </source>
</evidence>
<feature type="region of interest" description="Disordered" evidence="10">
    <location>
        <begin position="1"/>
        <end position="60"/>
    </location>
</feature>
<keyword evidence="7 11" id="KW-1133">Transmembrane helix</keyword>
<accession>A0A0D0DSA6</accession>
<keyword evidence="4 12" id="KW-0808">Transferase</keyword>
<sequence>MDTPYQDTMSGSNRSSSETSTSSATPTPSRIPSPLPSFPLHRFSSDADDEPASPLLASSGARTTFRDGGRRWWNLSSPSRRRRKREGQVWRTLKKWARRIVRHPLFPQQPITIIFTLLLLTVFAISLTLLLMYILNPDKEPLPWQAYCTVPQMSFLPPSHRTPLPYPYLNPLSDLFPPNFPPDDLDSIPPAGLFLGVFSMDSALERRMLIRTTWAAHPRSRNGAGVGDDGFGTSRTVVRFIIGQPRKGWERRIQTEMETYNDIVILPCPENMNSGKSHAYFTWAAQNAWVPPVYYNTSIPAPNFTYSEQRSPALRPAPHDSHLAWRDYASGHPRPWIRPDFVAKVDDDSFVMLAELESRMRLELHAEGQSPYGTRDNTTYIGLDSLNSQLFAAPKLDVDSSPTRGPSLIQDPLVYWGYLVKDRFMGGEIYGLSWSLVDWVSKDATVKGLTKGTEDKQTAKWMALHPQAEQIRWATERCWIYDHPRAGTVYSHGFLFPSHVTRVKQFVLSYIDKESRNSSRTTSVSQNSLNTPNIPTSWALSSVSTFGVRYQQPLQDMTFAETVEALVEGSDMSKLREGISTETDYAWRYREGRIKRYENQRVGGTVVVHFIKKHMWFLETALALLEASDYSESELEGTSSDPVKERLNVGFSAVWTDTTAFKQANASSSP</sequence>
<dbReference type="GO" id="GO:0000139">
    <property type="term" value="C:Golgi membrane"/>
    <property type="evidence" value="ECO:0007669"/>
    <property type="project" value="UniProtKB-SubCell"/>
</dbReference>
<evidence type="ECO:0000256" key="8">
    <source>
        <dbReference type="ARBA" id="ARBA00023034"/>
    </source>
</evidence>
<evidence type="ECO:0000256" key="1">
    <source>
        <dbReference type="ARBA" id="ARBA00004323"/>
    </source>
</evidence>
<keyword evidence="5 11" id="KW-0812">Transmembrane</keyword>
<keyword evidence="6" id="KW-0735">Signal-anchor</keyword>
<evidence type="ECO:0000256" key="10">
    <source>
        <dbReference type="SAM" id="MobiDB-lite"/>
    </source>
</evidence>
<dbReference type="GO" id="GO:0016758">
    <property type="term" value="F:hexosyltransferase activity"/>
    <property type="evidence" value="ECO:0007669"/>
    <property type="project" value="InterPro"/>
</dbReference>
<evidence type="ECO:0000256" key="7">
    <source>
        <dbReference type="ARBA" id="ARBA00022989"/>
    </source>
</evidence>
<keyword evidence="9 11" id="KW-0472">Membrane</keyword>
<feature type="compositionally biased region" description="Low complexity" evidence="10">
    <location>
        <begin position="10"/>
        <end position="28"/>
    </location>
</feature>
<evidence type="ECO:0000256" key="3">
    <source>
        <dbReference type="ARBA" id="ARBA00022676"/>
    </source>
</evidence>
<dbReference type="PANTHER" id="PTHR11214:SF333">
    <property type="entry name" value="GLYCOSYLTRANSFERASE FAMILY 31 PROTEIN"/>
    <property type="match status" value="1"/>
</dbReference>
<evidence type="ECO:0000256" key="9">
    <source>
        <dbReference type="ARBA" id="ARBA00023136"/>
    </source>
</evidence>
<reference evidence="12 13" key="1">
    <citation type="submission" date="2014-04" db="EMBL/GenBank/DDBJ databases">
        <authorList>
            <consortium name="DOE Joint Genome Institute"/>
            <person name="Kuo A."/>
            <person name="Kohler A."/>
            <person name="Jargeat P."/>
            <person name="Nagy L.G."/>
            <person name="Floudas D."/>
            <person name="Copeland A."/>
            <person name="Barry K.W."/>
            <person name="Cichocki N."/>
            <person name="Veneault-Fourrey C."/>
            <person name="LaButti K."/>
            <person name="Lindquist E.A."/>
            <person name="Lipzen A."/>
            <person name="Lundell T."/>
            <person name="Morin E."/>
            <person name="Murat C."/>
            <person name="Sun H."/>
            <person name="Tunlid A."/>
            <person name="Henrissat B."/>
            <person name="Grigoriev I.V."/>
            <person name="Hibbett D.S."/>
            <person name="Martin F."/>
            <person name="Nordberg H.P."/>
            <person name="Cantor M.N."/>
            <person name="Hua S.X."/>
        </authorList>
    </citation>
    <scope>NUCLEOTIDE SEQUENCE [LARGE SCALE GENOMIC DNA]</scope>
    <source>
        <strain evidence="12 13">Ve08.2h10</strain>
    </source>
</reference>
<proteinExistence type="inferred from homology"/>
<reference evidence="13" key="2">
    <citation type="submission" date="2015-01" db="EMBL/GenBank/DDBJ databases">
        <title>Evolutionary Origins and Diversification of the Mycorrhizal Mutualists.</title>
        <authorList>
            <consortium name="DOE Joint Genome Institute"/>
            <consortium name="Mycorrhizal Genomics Consortium"/>
            <person name="Kohler A."/>
            <person name="Kuo A."/>
            <person name="Nagy L.G."/>
            <person name="Floudas D."/>
            <person name="Copeland A."/>
            <person name="Barry K.W."/>
            <person name="Cichocki N."/>
            <person name="Veneault-Fourrey C."/>
            <person name="LaButti K."/>
            <person name="Lindquist E.A."/>
            <person name="Lipzen A."/>
            <person name="Lundell T."/>
            <person name="Morin E."/>
            <person name="Murat C."/>
            <person name="Riley R."/>
            <person name="Ohm R."/>
            <person name="Sun H."/>
            <person name="Tunlid A."/>
            <person name="Henrissat B."/>
            <person name="Grigoriev I.V."/>
            <person name="Hibbett D.S."/>
            <person name="Martin F."/>
        </authorList>
    </citation>
    <scope>NUCLEOTIDE SEQUENCE [LARGE SCALE GENOMIC DNA]</scope>
    <source>
        <strain evidence="13">Ve08.2h10</strain>
    </source>
</reference>
<keyword evidence="3" id="KW-0328">Glycosyltransferase</keyword>
<gene>
    <name evidence="12" type="ORF">PAXRUDRAFT_138856</name>
</gene>
<dbReference type="PANTHER" id="PTHR11214">
    <property type="entry name" value="BETA-1,3-N-ACETYLGLUCOSAMINYLTRANSFERASE"/>
    <property type="match status" value="1"/>
</dbReference>
<evidence type="ECO:0000256" key="11">
    <source>
        <dbReference type="SAM" id="Phobius"/>
    </source>
</evidence>